<evidence type="ECO:0000313" key="4">
    <source>
        <dbReference type="EMBL" id="CAF1171023.1"/>
    </source>
</evidence>
<dbReference type="Proteomes" id="UP000663870">
    <property type="component" value="Unassembled WGS sequence"/>
</dbReference>
<dbReference type="Proteomes" id="UP000663874">
    <property type="component" value="Unassembled WGS sequence"/>
</dbReference>
<proteinExistence type="predicted"/>
<feature type="region of interest" description="Disordered" evidence="2">
    <location>
        <begin position="268"/>
        <end position="289"/>
    </location>
</feature>
<evidence type="ECO:0000313" key="12">
    <source>
        <dbReference type="EMBL" id="CAF4003834.1"/>
    </source>
</evidence>
<dbReference type="GO" id="GO:0005634">
    <property type="term" value="C:nucleus"/>
    <property type="evidence" value="ECO:0007669"/>
    <property type="project" value="TreeGrafter"/>
</dbReference>
<dbReference type="EMBL" id="CAJOAX010000930">
    <property type="protein sequence ID" value="CAF3667726.1"/>
    <property type="molecule type" value="Genomic_DNA"/>
</dbReference>
<dbReference type="Pfam" id="PF10146">
    <property type="entry name" value="zf-C4H2"/>
    <property type="match status" value="1"/>
</dbReference>
<protein>
    <recommendedName>
        <fullName evidence="3">C4H2-type domain-containing protein</fullName>
    </recommendedName>
</protein>
<dbReference type="Proteomes" id="UP000663864">
    <property type="component" value="Unassembled WGS sequence"/>
</dbReference>
<reference evidence="8" key="1">
    <citation type="submission" date="2021-02" db="EMBL/GenBank/DDBJ databases">
        <authorList>
            <person name="Nowell W R."/>
        </authorList>
    </citation>
    <scope>NUCLEOTIDE SEQUENCE</scope>
</reference>
<dbReference type="EMBL" id="CAJNOL010002397">
    <property type="protein sequence ID" value="CAF1496564.1"/>
    <property type="molecule type" value="Genomic_DNA"/>
</dbReference>
<dbReference type="EMBL" id="CAJNOU010002082">
    <property type="protein sequence ID" value="CAF1288060.1"/>
    <property type="molecule type" value="Genomic_DNA"/>
</dbReference>
<evidence type="ECO:0000313" key="7">
    <source>
        <dbReference type="EMBL" id="CAF1300135.1"/>
    </source>
</evidence>
<dbReference type="EMBL" id="CAJOBE010001572">
    <property type="protein sequence ID" value="CAF3755621.1"/>
    <property type="molecule type" value="Genomic_DNA"/>
</dbReference>
<evidence type="ECO:0000313" key="5">
    <source>
        <dbReference type="EMBL" id="CAF1214139.1"/>
    </source>
</evidence>
<keyword evidence="13" id="KW-1185">Reference proteome</keyword>
<organism evidence="8 13">
    <name type="scientific">Rotaria sordida</name>
    <dbReference type="NCBI Taxonomy" id="392033"/>
    <lineage>
        <taxon>Eukaryota</taxon>
        <taxon>Metazoa</taxon>
        <taxon>Spiralia</taxon>
        <taxon>Gnathifera</taxon>
        <taxon>Rotifera</taxon>
        <taxon>Eurotatoria</taxon>
        <taxon>Bdelloidea</taxon>
        <taxon>Philodinida</taxon>
        <taxon>Philodinidae</taxon>
        <taxon>Rotaria</taxon>
    </lineage>
</organism>
<feature type="region of interest" description="Disordered" evidence="2">
    <location>
        <begin position="196"/>
        <end position="218"/>
    </location>
</feature>
<feature type="compositionally biased region" description="Low complexity" evidence="2">
    <location>
        <begin position="163"/>
        <end position="178"/>
    </location>
</feature>
<comment type="caution">
    <text evidence="8">The sequence shown here is derived from an EMBL/GenBank/DDBJ whole genome shotgun (WGS) entry which is preliminary data.</text>
</comment>
<dbReference type="PANTHER" id="PTHR31058:SF2">
    <property type="entry name" value="ZINC FINGER C4H2 DOMAIN-CONTAINING PROTEIN"/>
    <property type="match status" value="1"/>
</dbReference>
<feature type="compositionally biased region" description="Basic residues" evidence="2">
    <location>
        <begin position="269"/>
        <end position="283"/>
    </location>
</feature>
<feature type="coiled-coil region" evidence="1">
    <location>
        <begin position="30"/>
        <end position="116"/>
    </location>
</feature>
<dbReference type="Proteomes" id="UP000663854">
    <property type="component" value="Unassembled WGS sequence"/>
</dbReference>
<accession>A0A815SVT4</accession>
<name>A0A815SVT4_9BILA</name>
<evidence type="ECO:0000313" key="10">
    <source>
        <dbReference type="EMBL" id="CAF3667726.1"/>
    </source>
</evidence>
<evidence type="ECO:0000313" key="6">
    <source>
        <dbReference type="EMBL" id="CAF1288060.1"/>
    </source>
</evidence>
<dbReference type="EMBL" id="CAJOBD010004667">
    <property type="protein sequence ID" value="CAF4003834.1"/>
    <property type="molecule type" value="Genomic_DNA"/>
</dbReference>
<evidence type="ECO:0000259" key="3">
    <source>
        <dbReference type="PROSITE" id="PS51896"/>
    </source>
</evidence>
<dbReference type="Proteomes" id="UP000663836">
    <property type="component" value="Unassembled WGS sequence"/>
</dbReference>
<dbReference type="EMBL" id="CAJNOH010001409">
    <property type="protein sequence ID" value="CAF1214139.1"/>
    <property type="molecule type" value="Genomic_DNA"/>
</dbReference>
<dbReference type="InterPro" id="IPR044069">
    <property type="entry name" value="ZF_C4H2"/>
</dbReference>
<evidence type="ECO:0000313" key="9">
    <source>
        <dbReference type="EMBL" id="CAF1496564.1"/>
    </source>
</evidence>
<dbReference type="OrthoDB" id="20865at2759"/>
<dbReference type="AlphaFoldDB" id="A0A815SVT4"/>
<evidence type="ECO:0000313" key="11">
    <source>
        <dbReference type="EMBL" id="CAF3755621.1"/>
    </source>
</evidence>
<feature type="domain" description="C4H2-type" evidence="3">
    <location>
        <begin position="242"/>
        <end position="284"/>
    </location>
</feature>
<keyword evidence="1" id="KW-0175">Coiled coil</keyword>
<dbReference type="EMBL" id="CAJNOL010002392">
    <property type="protein sequence ID" value="CAF1496001.1"/>
    <property type="molecule type" value="Genomic_DNA"/>
</dbReference>
<gene>
    <name evidence="11" type="ORF">FNK824_LOCUS12501</name>
    <name evidence="12" type="ORF">JBS370_LOCUS26434</name>
    <name evidence="8" type="ORF">JXQ802_LOCUS40135</name>
    <name evidence="9" type="ORF">JXQ802_LOCUS40162</name>
    <name evidence="10" type="ORF">OTI717_LOCUS10348</name>
    <name evidence="5" type="ORF">PYM288_LOCUS25532</name>
    <name evidence="7" type="ORF">RFH988_LOCUS29678</name>
    <name evidence="6" type="ORF">SEV965_LOCUS25619</name>
    <name evidence="4" type="ORF">ZHD862_LOCUS21213</name>
</gene>
<dbReference type="Proteomes" id="UP000663823">
    <property type="component" value="Unassembled WGS sequence"/>
</dbReference>
<dbReference type="EMBL" id="CAJNOO010002830">
    <property type="protein sequence ID" value="CAF1300135.1"/>
    <property type="molecule type" value="Genomic_DNA"/>
</dbReference>
<evidence type="ECO:0000256" key="1">
    <source>
        <dbReference type="SAM" id="Coils"/>
    </source>
</evidence>
<sequence>MENPTEKTPSSTSSIDERDLVLSMRKLDVIKELGEKQNQLQRIQTNLNQNTDLVTRENQVLREFRKELDMLVQERMSHIEELRLIHADINIMETTIKQAEEERTKILHESKRLLKDYQPMKEQINKLREMLNLEKIPDNEDDEAALITMQFIAQQPIDHDPITSNRNSHSSTTTSTSDNTHEQHHSLITPYIHSSQQTNNSINTGPISTGTSNNNQSQASGINVSKVLAGMGSNIDRSAFRQQPPPMKTCQSCQQQIHRNAPICPICKAKSRSRNPKKPKRRHLDINPQ</sequence>
<dbReference type="PANTHER" id="PTHR31058">
    <property type="entry name" value="ZINC FINGER C4H2 DOMAIN-CONTAINING PROTEIN"/>
    <property type="match status" value="1"/>
</dbReference>
<evidence type="ECO:0000313" key="13">
    <source>
        <dbReference type="Proteomes" id="UP000663870"/>
    </source>
</evidence>
<evidence type="ECO:0000256" key="2">
    <source>
        <dbReference type="SAM" id="MobiDB-lite"/>
    </source>
</evidence>
<feature type="region of interest" description="Disordered" evidence="2">
    <location>
        <begin position="159"/>
        <end position="183"/>
    </location>
</feature>
<dbReference type="PROSITE" id="PS51896">
    <property type="entry name" value="ZF_C4H2"/>
    <property type="match status" value="1"/>
</dbReference>
<dbReference type="Proteomes" id="UP000663882">
    <property type="component" value="Unassembled WGS sequence"/>
</dbReference>
<dbReference type="Proteomes" id="UP000663889">
    <property type="component" value="Unassembled WGS sequence"/>
</dbReference>
<dbReference type="EMBL" id="CAJNOT010001249">
    <property type="protein sequence ID" value="CAF1171023.1"/>
    <property type="molecule type" value="Genomic_DNA"/>
</dbReference>
<evidence type="ECO:0000313" key="8">
    <source>
        <dbReference type="EMBL" id="CAF1496001.1"/>
    </source>
</evidence>
<dbReference type="InterPro" id="IPR018482">
    <property type="entry name" value="Znf-C4H2"/>
</dbReference>
<dbReference type="GO" id="GO:0045666">
    <property type="term" value="P:positive regulation of neuron differentiation"/>
    <property type="evidence" value="ECO:0007669"/>
    <property type="project" value="TreeGrafter"/>
</dbReference>